<dbReference type="STRING" id="1123037.GCA_000425305_02459"/>
<dbReference type="Proteomes" id="UP000321938">
    <property type="component" value="Unassembled WGS sequence"/>
</dbReference>
<dbReference type="PROSITE" id="PS51257">
    <property type="entry name" value="PROKAR_LIPOPROTEIN"/>
    <property type="match status" value="1"/>
</dbReference>
<keyword evidence="2" id="KW-1185">Reference proteome</keyword>
<organism evidence="1 2">
    <name type="scientific">Psychroserpens burtonensis</name>
    <dbReference type="NCBI Taxonomy" id="49278"/>
    <lineage>
        <taxon>Bacteria</taxon>
        <taxon>Pseudomonadati</taxon>
        <taxon>Bacteroidota</taxon>
        <taxon>Flavobacteriia</taxon>
        <taxon>Flavobacteriales</taxon>
        <taxon>Flavobacteriaceae</taxon>
        <taxon>Psychroserpens</taxon>
    </lineage>
</organism>
<sequence>MTFKSLVIVAFIVFTSCKDNKTPETVESIDYSKENLDVTTSAYPENITNVMNAHGGIDPWRKMNTLKFTMSKETGDEITTTDLHNRYSIIEMPKHTIGYDGEVVWLQNKDKTAYDGNPKFYYNLMFYFYAMPFILADDGIIYEDVDPLRFEGKAYPGIKISYEGGVGESPEDEYILYYNPTTGEMAWLGYTVTFFTSEKSKEWHFIKYSDWQTVNGLKLPKRLTWYNVENNLPTTKRNHLDFTNVVLTQSSKGASSFAMPANAERIK</sequence>
<name>A0A5C7B5J0_9FLAO</name>
<dbReference type="RefSeq" id="WP_147231866.1">
    <property type="nucleotide sequence ID" value="NZ_VOSB01000018.1"/>
</dbReference>
<protein>
    <recommendedName>
        <fullName evidence="3">Threonine synthase</fullName>
    </recommendedName>
</protein>
<gene>
    <name evidence="1" type="ORF">ES692_12785</name>
</gene>
<dbReference type="AlphaFoldDB" id="A0A5C7B5J0"/>
<proteinExistence type="predicted"/>
<evidence type="ECO:0008006" key="3">
    <source>
        <dbReference type="Google" id="ProtNLM"/>
    </source>
</evidence>
<dbReference type="EMBL" id="VOSB01000018">
    <property type="protein sequence ID" value="TXE16400.1"/>
    <property type="molecule type" value="Genomic_DNA"/>
</dbReference>
<evidence type="ECO:0000313" key="2">
    <source>
        <dbReference type="Proteomes" id="UP000321938"/>
    </source>
</evidence>
<reference evidence="1 2" key="1">
    <citation type="submission" date="2019-08" db="EMBL/GenBank/DDBJ databases">
        <title>Genome of Psychroserpens burtonensis ACAM 167.</title>
        <authorList>
            <person name="Bowman J.P."/>
        </authorList>
    </citation>
    <scope>NUCLEOTIDE SEQUENCE [LARGE SCALE GENOMIC DNA]</scope>
    <source>
        <strain evidence="1 2">ACAM 167</strain>
    </source>
</reference>
<evidence type="ECO:0000313" key="1">
    <source>
        <dbReference type="EMBL" id="TXE16400.1"/>
    </source>
</evidence>
<dbReference type="InterPro" id="IPR045444">
    <property type="entry name" value="DUF6503"/>
</dbReference>
<dbReference type="OrthoDB" id="282859at2"/>
<comment type="caution">
    <text evidence="1">The sequence shown here is derived from an EMBL/GenBank/DDBJ whole genome shotgun (WGS) entry which is preliminary data.</text>
</comment>
<accession>A0A5C7B5J0</accession>
<dbReference type="Pfam" id="PF20113">
    <property type="entry name" value="DUF6503"/>
    <property type="match status" value="1"/>
</dbReference>